<dbReference type="InterPro" id="IPR050795">
    <property type="entry name" value="Asn_Synthetase"/>
</dbReference>
<feature type="binding site" evidence="12">
    <location>
        <position position="92"/>
    </location>
    <ligand>
        <name>L-glutamine</name>
        <dbReference type="ChEBI" id="CHEBI:58359"/>
    </ligand>
</feature>
<protein>
    <recommendedName>
        <fullName evidence="2">asparagine synthase (glutamine-hydrolyzing)</fullName>
        <ecNumber evidence="2">6.3.5.4</ecNumber>
    </recommendedName>
</protein>
<accession>A0A1H5RFS5</accession>
<feature type="domain" description="Glutamine amidotransferase type-2" evidence="14">
    <location>
        <begin position="2"/>
        <end position="178"/>
    </location>
</feature>
<dbReference type="Pfam" id="PF00733">
    <property type="entry name" value="Asn_synthase"/>
    <property type="match status" value="2"/>
</dbReference>
<sequence length="495" mass="54436">MCGIVAIHGSPDPLLGARMLDRLTHRGPDDQGTAVLPGTWLGHRRLSIVDTGGGHQPLTDAAGNHLVGNGEIYNHSDLRARFTGHRWSTGSDNEVALRLAIAGGGAALADLRGMFALAIAGPGLPFLAARDPVGVKPLYWARTPHSVVFASEMKAFDREHRSRVRPFPPGCFWTPHEGLRRFAHAMPQHPNALDAPAEHEAAVRAGLITSVHLQMMGDEPPGVLLSGGLDSSIVAAIAARWCRERGYRLRTFSVGTAESADLAAARRVAAHLGTEHFERTYTAEAAVDRVPDVVRAVEHYDPALLHSSVANHFLAELAAQHTKAVLTGEGADELFAGYRYLREFRDDDALDTELRRTVSTLHTLNLQRCDRTTMAFGLEARVPFLDTDFIATAMSVPVRLRRPDHGRREKHLLREAFVGWLPDDLLWRAKEQFGDGSGMSGVLRDAMSGLVTEADFRKTVHAEGIRNREELAYHRIWHRELAGISPRTLDRSMTL</sequence>
<feature type="active site" description="For GATase activity" evidence="11">
    <location>
        <position position="2"/>
    </location>
</feature>
<dbReference type="Pfam" id="PF13537">
    <property type="entry name" value="GATase_7"/>
    <property type="match status" value="1"/>
</dbReference>
<dbReference type="GO" id="GO:0005524">
    <property type="term" value="F:ATP binding"/>
    <property type="evidence" value="ECO:0007669"/>
    <property type="project" value="UniProtKB-KW"/>
</dbReference>
<evidence type="ECO:0000313" key="15">
    <source>
        <dbReference type="EMBL" id="SEF37129.1"/>
    </source>
</evidence>
<dbReference type="InterPro" id="IPR029055">
    <property type="entry name" value="Ntn_hydrolases_N"/>
</dbReference>
<keyword evidence="3" id="KW-0436">Ligase</keyword>
<dbReference type="SUPFAM" id="SSF52402">
    <property type="entry name" value="Adenine nucleotide alpha hydrolases-like"/>
    <property type="match status" value="1"/>
</dbReference>
<dbReference type="SUPFAM" id="SSF56235">
    <property type="entry name" value="N-terminal nucleophile aminohydrolases (Ntn hydrolases)"/>
    <property type="match status" value="1"/>
</dbReference>
<feature type="binding site" evidence="12">
    <location>
        <position position="254"/>
    </location>
    <ligand>
        <name>ATP</name>
        <dbReference type="ChEBI" id="CHEBI:30616"/>
    </ligand>
</feature>
<keyword evidence="7 11" id="KW-0061">Asparagine biosynthesis</keyword>
<evidence type="ECO:0000256" key="12">
    <source>
        <dbReference type="PIRSR" id="PIRSR001589-2"/>
    </source>
</evidence>
<feature type="site" description="Important for beta-aspartyl-AMP intermediate formation" evidence="13">
    <location>
        <position position="329"/>
    </location>
</feature>
<dbReference type="InterPro" id="IPR033738">
    <property type="entry name" value="AsnB_N"/>
</dbReference>
<dbReference type="STRING" id="218821.SAMN05421837_112242"/>
<evidence type="ECO:0000256" key="3">
    <source>
        <dbReference type="ARBA" id="ARBA00022598"/>
    </source>
</evidence>
<dbReference type="PIRSF" id="PIRSF001589">
    <property type="entry name" value="Asn_synthetase_glu-h"/>
    <property type="match status" value="1"/>
</dbReference>
<keyword evidence="4 11" id="KW-0028">Amino-acid biosynthesis</keyword>
<evidence type="ECO:0000256" key="8">
    <source>
        <dbReference type="ARBA" id="ARBA00022962"/>
    </source>
</evidence>
<dbReference type="PANTHER" id="PTHR11772">
    <property type="entry name" value="ASPARAGINE SYNTHETASE"/>
    <property type="match status" value="1"/>
</dbReference>
<dbReference type="InterPro" id="IPR006426">
    <property type="entry name" value="Asn_synth_AEB"/>
</dbReference>
<dbReference type="Gene3D" id="3.40.50.620">
    <property type="entry name" value="HUPs"/>
    <property type="match status" value="1"/>
</dbReference>
<evidence type="ECO:0000256" key="2">
    <source>
        <dbReference type="ARBA" id="ARBA00012737"/>
    </source>
</evidence>
<comment type="pathway">
    <text evidence="9">Amino-acid biosynthesis.</text>
</comment>
<evidence type="ECO:0000256" key="11">
    <source>
        <dbReference type="PIRSR" id="PIRSR001589-1"/>
    </source>
</evidence>
<comment type="catalytic activity">
    <reaction evidence="10">
        <text>L-aspartate + L-glutamine + ATP + H2O = L-asparagine + L-glutamate + AMP + diphosphate + H(+)</text>
        <dbReference type="Rhea" id="RHEA:12228"/>
        <dbReference type="ChEBI" id="CHEBI:15377"/>
        <dbReference type="ChEBI" id="CHEBI:15378"/>
        <dbReference type="ChEBI" id="CHEBI:29985"/>
        <dbReference type="ChEBI" id="CHEBI:29991"/>
        <dbReference type="ChEBI" id="CHEBI:30616"/>
        <dbReference type="ChEBI" id="CHEBI:33019"/>
        <dbReference type="ChEBI" id="CHEBI:58048"/>
        <dbReference type="ChEBI" id="CHEBI:58359"/>
        <dbReference type="ChEBI" id="CHEBI:456215"/>
        <dbReference type="EC" id="6.3.5.4"/>
    </reaction>
</comment>
<dbReference type="Gene3D" id="3.60.20.10">
    <property type="entry name" value="Glutamine Phosphoribosylpyrophosphate, subunit 1, domain 1"/>
    <property type="match status" value="1"/>
</dbReference>
<dbReference type="PANTHER" id="PTHR11772:SF2">
    <property type="entry name" value="ASPARAGINE SYNTHETASE [GLUTAMINE-HYDROLYZING]"/>
    <property type="match status" value="1"/>
</dbReference>
<keyword evidence="16" id="KW-1185">Reference proteome</keyword>
<dbReference type="GO" id="GO:0005829">
    <property type="term" value="C:cytosol"/>
    <property type="evidence" value="ECO:0007669"/>
    <property type="project" value="TreeGrafter"/>
</dbReference>
<dbReference type="RefSeq" id="WP_086676656.1">
    <property type="nucleotide sequence ID" value="NZ_FNUJ01000012.1"/>
</dbReference>
<dbReference type="CDD" id="cd00712">
    <property type="entry name" value="AsnB"/>
    <property type="match status" value="1"/>
</dbReference>
<gene>
    <name evidence="15" type="ORF">SAMN05421837_112242</name>
</gene>
<keyword evidence="6 12" id="KW-0067">ATP-binding</keyword>
<evidence type="ECO:0000256" key="7">
    <source>
        <dbReference type="ARBA" id="ARBA00022888"/>
    </source>
</evidence>
<evidence type="ECO:0000256" key="4">
    <source>
        <dbReference type="ARBA" id="ARBA00022605"/>
    </source>
</evidence>
<evidence type="ECO:0000256" key="10">
    <source>
        <dbReference type="ARBA" id="ARBA00048741"/>
    </source>
</evidence>
<evidence type="ECO:0000256" key="1">
    <source>
        <dbReference type="ARBA" id="ARBA00005752"/>
    </source>
</evidence>
<dbReference type="InterPro" id="IPR014729">
    <property type="entry name" value="Rossmann-like_a/b/a_fold"/>
</dbReference>
<keyword evidence="5 12" id="KW-0547">Nucleotide-binding</keyword>
<dbReference type="EMBL" id="FNUJ01000012">
    <property type="protein sequence ID" value="SEF37129.1"/>
    <property type="molecule type" value="Genomic_DNA"/>
</dbReference>
<organism evidence="15 16">
    <name type="scientific">Amycolatopsis pretoriensis</name>
    <dbReference type="NCBI Taxonomy" id="218821"/>
    <lineage>
        <taxon>Bacteria</taxon>
        <taxon>Bacillati</taxon>
        <taxon>Actinomycetota</taxon>
        <taxon>Actinomycetes</taxon>
        <taxon>Pseudonocardiales</taxon>
        <taxon>Pseudonocardiaceae</taxon>
        <taxon>Amycolatopsis</taxon>
    </lineage>
</organism>
<comment type="similarity">
    <text evidence="1">Belongs to the asparagine synthetase family.</text>
</comment>
<evidence type="ECO:0000256" key="5">
    <source>
        <dbReference type="ARBA" id="ARBA00022741"/>
    </source>
</evidence>
<dbReference type="GO" id="GO:0004066">
    <property type="term" value="F:asparagine synthase (glutamine-hydrolyzing) activity"/>
    <property type="evidence" value="ECO:0007669"/>
    <property type="project" value="UniProtKB-EC"/>
</dbReference>
<dbReference type="AlphaFoldDB" id="A0A1H5RFS5"/>
<dbReference type="PROSITE" id="PS51278">
    <property type="entry name" value="GATASE_TYPE_2"/>
    <property type="match status" value="1"/>
</dbReference>
<evidence type="ECO:0000259" key="14">
    <source>
        <dbReference type="PROSITE" id="PS51278"/>
    </source>
</evidence>
<dbReference type="GO" id="GO:0006529">
    <property type="term" value="P:asparagine biosynthetic process"/>
    <property type="evidence" value="ECO:0007669"/>
    <property type="project" value="UniProtKB-KW"/>
</dbReference>
<dbReference type="EC" id="6.3.5.4" evidence="2"/>
<dbReference type="NCBIfam" id="TIGR01536">
    <property type="entry name" value="asn_synth_AEB"/>
    <property type="match status" value="1"/>
</dbReference>
<dbReference type="CDD" id="cd01991">
    <property type="entry name" value="Asn_synthase_B_C"/>
    <property type="match status" value="1"/>
</dbReference>
<evidence type="ECO:0000313" key="16">
    <source>
        <dbReference type="Proteomes" id="UP000198878"/>
    </source>
</evidence>
<dbReference type="InterPro" id="IPR001962">
    <property type="entry name" value="Asn_synthase"/>
</dbReference>
<proteinExistence type="inferred from homology"/>
<evidence type="ECO:0000256" key="9">
    <source>
        <dbReference type="ARBA" id="ARBA00029440"/>
    </source>
</evidence>
<dbReference type="Proteomes" id="UP000198878">
    <property type="component" value="Unassembled WGS sequence"/>
</dbReference>
<evidence type="ECO:0000256" key="13">
    <source>
        <dbReference type="PIRSR" id="PIRSR001589-3"/>
    </source>
</evidence>
<dbReference type="InterPro" id="IPR017932">
    <property type="entry name" value="GATase_2_dom"/>
</dbReference>
<evidence type="ECO:0000256" key="6">
    <source>
        <dbReference type="ARBA" id="ARBA00022840"/>
    </source>
</evidence>
<dbReference type="OrthoDB" id="9763290at2"/>
<keyword evidence="8 11" id="KW-0315">Glutamine amidotransferase</keyword>
<reference evidence="16" key="1">
    <citation type="submission" date="2016-10" db="EMBL/GenBank/DDBJ databases">
        <authorList>
            <person name="Varghese N."/>
            <person name="Submissions S."/>
        </authorList>
    </citation>
    <scope>NUCLEOTIDE SEQUENCE [LARGE SCALE GENOMIC DNA]</scope>
    <source>
        <strain evidence="16">DSM 44654</strain>
    </source>
</reference>
<name>A0A1H5RFS5_9PSEU</name>
<feature type="binding site" evidence="12">
    <location>
        <position position="224"/>
    </location>
    <ligand>
        <name>ATP</name>
        <dbReference type="ChEBI" id="CHEBI:30616"/>
    </ligand>
</feature>